<feature type="coiled-coil region" evidence="2">
    <location>
        <begin position="141"/>
        <end position="168"/>
    </location>
</feature>
<dbReference type="GO" id="GO:0009060">
    <property type="term" value="P:aerobic respiration"/>
    <property type="evidence" value="ECO:0007669"/>
    <property type="project" value="TreeGrafter"/>
</dbReference>
<dbReference type="OrthoDB" id="2133332at2759"/>
<evidence type="ECO:0000313" key="4">
    <source>
        <dbReference type="EMBL" id="CAH1772240.1"/>
    </source>
</evidence>
<feature type="region of interest" description="Disordered" evidence="3">
    <location>
        <begin position="230"/>
        <end position="395"/>
    </location>
</feature>
<comment type="similarity">
    <text evidence="1">Belongs to the MTFR1 family.</text>
</comment>
<evidence type="ECO:0000256" key="1">
    <source>
        <dbReference type="ARBA" id="ARBA00005807"/>
    </source>
</evidence>
<feature type="compositionally biased region" description="Pro residues" evidence="3">
    <location>
        <begin position="190"/>
        <end position="214"/>
    </location>
</feature>
<dbReference type="AlphaFoldDB" id="A0A8J1USU5"/>
<name>A0A8J1USU5_OWEFU</name>
<dbReference type="PANTHER" id="PTHR14215:SF0">
    <property type="entry name" value="WH2 DOMAIN-CONTAINING PROTEIN"/>
    <property type="match status" value="1"/>
</dbReference>
<dbReference type="EMBL" id="CAIIXF020000001">
    <property type="protein sequence ID" value="CAH1772240.1"/>
    <property type="molecule type" value="Genomic_DNA"/>
</dbReference>
<feature type="region of interest" description="Disordered" evidence="3">
    <location>
        <begin position="174"/>
        <end position="217"/>
    </location>
</feature>
<dbReference type="InterPro" id="IPR007972">
    <property type="entry name" value="Mtfr1"/>
</dbReference>
<keyword evidence="5" id="KW-1185">Reference proteome</keyword>
<evidence type="ECO:0000313" key="5">
    <source>
        <dbReference type="Proteomes" id="UP000749559"/>
    </source>
</evidence>
<proteinExistence type="inferred from homology"/>
<feature type="compositionally biased region" description="Polar residues" evidence="3">
    <location>
        <begin position="372"/>
        <end position="395"/>
    </location>
</feature>
<organism evidence="4 5">
    <name type="scientific">Owenia fusiformis</name>
    <name type="common">Polychaete worm</name>
    <dbReference type="NCBI Taxonomy" id="6347"/>
    <lineage>
        <taxon>Eukaryota</taxon>
        <taxon>Metazoa</taxon>
        <taxon>Spiralia</taxon>
        <taxon>Lophotrochozoa</taxon>
        <taxon>Annelida</taxon>
        <taxon>Polychaeta</taxon>
        <taxon>Sedentaria</taxon>
        <taxon>Canalipalpata</taxon>
        <taxon>Sabellida</taxon>
        <taxon>Oweniida</taxon>
        <taxon>Oweniidae</taxon>
        <taxon>Owenia</taxon>
    </lineage>
</organism>
<keyword evidence="2" id="KW-0175">Coiled coil</keyword>
<feature type="compositionally biased region" description="Polar residues" evidence="3">
    <location>
        <begin position="237"/>
        <end position="249"/>
    </location>
</feature>
<gene>
    <name evidence="4" type="ORF">OFUS_LOCUS27</name>
</gene>
<comment type="caution">
    <text evidence="4">The sequence shown here is derived from an EMBL/GenBank/DDBJ whole genome shotgun (WGS) entry which is preliminary data.</text>
</comment>
<dbReference type="GO" id="GO:0000266">
    <property type="term" value="P:mitochondrial fission"/>
    <property type="evidence" value="ECO:0007669"/>
    <property type="project" value="TreeGrafter"/>
</dbReference>
<dbReference type="Proteomes" id="UP000749559">
    <property type="component" value="Unassembled WGS sequence"/>
</dbReference>
<dbReference type="Pfam" id="PF05308">
    <property type="entry name" value="Mito_fiss_reg"/>
    <property type="match status" value="1"/>
</dbReference>
<protein>
    <submittedName>
        <fullName evidence="4">Uncharacterized protein</fullName>
    </submittedName>
</protein>
<dbReference type="GO" id="GO:0005739">
    <property type="term" value="C:mitochondrion"/>
    <property type="evidence" value="ECO:0007669"/>
    <property type="project" value="TreeGrafter"/>
</dbReference>
<evidence type="ECO:0000256" key="2">
    <source>
        <dbReference type="SAM" id="Coils"/>
    </source>
</evidence>
<sequence>MDLIDLIRMILDMVGLDLFEMPQPVWTVGRQRDGMSPRYHNIVRRIGSALPIEGAKRIHIQKSLVGYKQEPKAIAERCPNLGDLSWVMKYNGDSCIVVKGTEFDRDDSSSFGDDTLLNEEPLRCSTPLNQTTDSTVYHTPDVKAMEKISQLEDELAKMRAQIASIVMAQEQSTVTPSVADNSHIGAAGPTVPPPPPAPPMGGPPPPPPPPPPMLALPTKSINDIIRENKAKSGGAAGSSNTKPQASLPNMSDVLKGLGKVKLNRVKRSPGGTPLRQKPLISDSSDPASMIAAALKKRFASQRRLATPPSTPEQDKENSANGFSPLASPTHIAVKSAMPDNPVVPGPHLLKNRRKSGSKRLSGGLSPSKRRSLTTVKENQCASPLSTVNQNTIVPN</sequence>
<accession>A0A8J1USU5</accession>
<dbReference type="PANTHER" id="PTHR14215">
    <property type="entry name" value="PROTEIN OF UNKNOWN FUNCTION DUF729"/>
    <property type="match status" value="1"/>
</dbReference>
<evidence type="ECO:0000256" key="3">
    <source>
        <dbReference type="SAM" id="MobiDB-lite"/>
    </source>
</evidence>
<reference evidence="4" key="1">
    <citation type="submission" date="2022-03" db="EMBL/GenBank/DDBJ databases">
        <authorList>
            <person name="Martin C."/>
        </authorList>
    </citation>
    <scope>NUCLEOTIDE SEQUENCE</scope>
</reference>